<dbReference type="GO" id="GO:0016853">
    <property type="term" value="F:isomerase activity"/>
    <property type="evidence" value="ECO:0007669"/>
    <property type="project" value="UniProtKB-KW"/>
</dbReference>
<reference evidence="3 4" key="1">
    <citation type="journal article" date="2015" name="Int. J. Syst. Evol. Microbiol.">
        <title>Roseomonas oryzae sp. nov., isolated from paddy rhizosphere soil.</title>
        <authorList>
            <person name="Ramaprasad E.V."/>
            <person name="Sasikala Ch."/>
            <person name="Ramana Ch.V."/>
        </authorList>
    </citation>
    <scope>NUCLEOTIDE SEQUENCE [LARGE SCALE GENOMIC DNA]</scope>
    <source>
        <strain evidence="3 4">KCTC 42542</strain>
    </source>
</reference>
<comment type="similarity">
    <text evidence="1">Belongs to the PrpF family.</text>
</comment>
<feature type="non-terminal residue" evidence="3">
    <location>
        <position position="1"/>
    </location>
</feature>
<organism evidence="3 4">
    <name type="scientific">Teichococcus oryzae</name>
    <dbReference type="NCBI Taxonomy" id="1608942"/>
    <lineage>
        <taxon>Bacteria</taxon>
        <taxon>Pseudomonadati</taxon>
        <taxon>Pseudomonadota</taxon>
        <taxon>Alphaproteobacteria</taxon>
        <taxon>Acetobacterales</taxon>
        <taxon>Roseomonadaceae</taxon>
        <taxon>Roseomonas</taxon>
    </lineage>
</organism>
<protein>
    <submittedName>
        <fullName evidence="3">4-oxalomesaconate tautomerase</fullName>
    </submittedName>
</protein>
<dbReference type="PANTHER" id="PTHR43709:SF3">
    <property type="entry name" value="ISOMERASE YBHH-RELATED"/>
    <property type="match status" value="1"/>
</dbReference>
<accession>A0A5B2TCV0</accession>
<dbReference type="Proteomes" id="UP000322110">
    <property type="component" value="Unassembled WGS sequence"/>
</dbReference>
<proteinExistence type="inferred from homology"/>
<dbReference type="RefSeq" id="WP_277755305.1">
    <property type="nucleotide sequence ID" value="NZ_VUKA01000019.1"/>
</dbReference>
<evidence type="ECO:0000256" key="1">
    <source>
        <dbReference type="ARBA" id="ARBA00007673"/>
    </source>
</evidence>
<keyword evidence="4" id="KW-1185">Reference proteome</keyword>
<evidence type="ECO:0000313" key="3">
    <source>
        <dbReference type="EMBL" id="KAA2211610.1"/>
    </source>
</evidence>
<dbReference type="Pfam" id="PF04303">
    <property type="entry name" value="PrpF"/>
    <property type="match status" value="1"/>
</dbReference>
<dbReference type="Gene3D" id="3.10.310.10">
    <property type="entry name" value="Diaminopimelate Epimerase, Chain A, domain 1"/>
    <property type="match status" value="1"/>
</dbReference>
<dbReference type="AlphaFoldDB" id="A0A5B2TCV0"/>
<evidence type="ECO:0000256" key="2">
    <source>
        <dbReference type="ARBA" id="ARBA00023235"/>
    </source>
</evidence>
<comment type="caution">
    <text evidence="3">The sequence shown here is derived from an EMBL/GenBank/DDBJ whole genome shotgun (WGS) entry which is preliminary data.</text>
</comment>
<evidence type="ECO:0000313" key="4">
    <source>
        <dbReference type="Proteomes" id="UP000322110"/>
    </source>
</evidence>
<dbReference type="EMBL" id="VUKA01000019">
    <property type="protein sequence ID" value="KAA2211610.1"/>
    <property type="molecule type" value="Genomic_DNA"/>
</dbReference>
<name>A0A5B2TCV0_9PROT</name>
<keyword evidence="2" id="KW-0413">Isomerase</keyword>
<sequence length="109" mass="11162">KPALVGPGTDGATITARYLTPHTVHRAMAVTGGITLAVAARLPGTVAAPLAAGEGAEVRIAHPAGTLSIGLSMEGDMVRWASVLRTARRIFEGHLWVPRTAAALSMAAE</sequence>
<dbReference type="SUPFAM" id="SSF54506">
    <property type="entry name" value="Diaminopimelate epimerase-like"/>
    <property type="match status" value="1"/>
</dbReference>
<dbReference type="PANTHER" id="PTHR43709">
    <property type="entry name" value="ACONITATE ISOMERASE-RELATED"/>
    <property type="match status" value="1"/>
</dbReference>
<gene>
    <name evidence="3" type="ORF">F0Q34_19015</name>
</gene>
<dbReference type="InterPro" id="IPR007400">
    <property type="entry name" value="PrpF-like"/>
</dbReference>